<protein>
    <submittedName>
        <fullName evidence="2">Unannotated protein</fullName>
    </submittedName>
</protein>
<gene>
    <name evidence="2" type="ORF">UFOPK4010_00505</name>
</gene>
<dbReference type="Gene3D" id="3.40.190.10">
    <property type="entry name" value="Periplasmic binding protein-like II"/>
    <property type="match status" value="1"/>
</dbReference>
<sequence length="586" mass="64623">MKISIRKAIAAGSAVALTAALLSVAGTSSATAASASPVTGGTLEFYTNGEQFANLDPQRNYTGQHLAFTSAYFMRTLVSYTPTAGKDGFTLIPDLATNTGVPSNKAKTWKYTLRDGVTWEDGSAVTCEDLKYGMSRTFATELFVEGPAYPIQWLDIPGSGGESSYKGPYVKTGQDLYDKAVTCSGNTITYNLKKSVPDFNYYMTYQASGPVKKSKDTGDKYDLHPLATGPYKISKYEINDEFVLVRNPEWNKSSDFRTPYPDKIVVTFNVAEDLRDEITLKDSKPNAVNLDGLAPANNIKAMEDPKMADRRWNLFDPYVSYVTANNAPGHLDCLLVRKAIFFAYPAQALIDLNGGTKYYGEPGDGIIKPNLGLDYAPTTGNIHDKNYKIEGNPEYAKQLLNDAKKVCPATVKRVTDPKKGISYYRTDTATSKKVATIVGDGLKKAGLVVNVSYKPSGTWNANLEKYKTETDLFGSGWGPDWANASTVVPEMWGQGCCNYTSNMKATGAQAASYKLFISNVNKALNELDRNKQASMWKKLNQFGMDQYWYVYTAFTKTQDYWGSKVGGVDFWDPQGTWIFGNLYVKK</sequence>
<dbReference type="GO" id="GO:0043190">
    <property type="term" value="C:ATP-binding cassette (ABC) transporter complex"/>
    <property type="evidence" value="ECO:0007669"/>
    <property type="project" value="InterPro"/>
</dbReference>
<dbReference type="EMBL" id="CAFBOU010000029">
    <property type="protein sequence ID" value="CAB4989497.1"/>
    <property type="molecule type" value="Genomic_DNA"/>
</dbReference>
<proteinExistence type="predicted"/>
<dbReference type="InterPro" id="IPR030678">
    <property type="entry name" value="Peptide/Ni-bd"/>
</dbReference>
<reference evidence="2" key="1">
    <citation type="submission" date="2020-05" db="EMBL/GenBank/DDBJ databases">
        <authorList>
            <person name="Chiriac C."/>
            <person name="Salcher M."/>
            <person name="Ghai R."/>
            <person name="Kavagutti S V."/>
        </authorList>
    </citation>
    <scope>NUCLEOTIDE SEQUENCE</scope>
</reference>
<dbReference type="AlphaFoldDB" id="A0A6J7N8H9"/>
<dbReference type="Pfam" id="PF00496">
    <property type="entry name" value="SBP_bac_5"/>
    <property type="match status" value="1"/>
</dbReference>
<dbReference type="PANTHER" id="PTHR30290:SF83">
    <property type="entry name" value="ABC TRANSPORTER SUBSTRATE-BINDING PROTEIN"/>
    <property type="match status" value="1"/>
</dbReference>
<dbReference type="InterPro" id="IPR039424">
    <property type="entry name" value="SBP_5"/>
</dbReference>
<name>A0A6J7N8H9_9ZZZZ</name>
<dbReference type="GO" id="GO:0042597">
    <property type="term" value="C:periplasmic space"/>
    <property type="evidence" value="ECO:0007669"/>
    <property type="project" value="UniProtKB-ARBA"/>
</dbReference>
<organism evidence="2">
    <name type="scientific">freshwater metagenome</name>
    <dbReference type="NCBI Taxonomy" id="449393"/>
    <lineage>
        <taxon>unclassified sequences</taxon>
        <taxon>metagenomes</taxon>
        <taxon>ecological metagenomes</taxon>
    </lineage>
</organism>
<dbReference type="PIRSF" id="PIRSF002741">
    <property type="entry name" value="MppA"/>
    <property type="match status" value="1"/>
</dbReference>
<accession>A0A6J7N8H9</accession>
<dbReference type="Gene3D" id="3.10.105.10">
    <property type="entry name" value="Dipeptide-binding Protein, Domain 3"/>
    <property type="match status" value="1"/>
</dbReference>
<evidence type="ECO:0000313" key="2">
    <source>
        <dbReference type="EMBL" id="CAB4989497.1"/>
    </source>
</evidence>
<dbReference type="GO" id="GO:1904680">
    <property type="term" value="F:peptide transmembrane transporter activity"/>
    <property type="evidence" value="ECO:0007669"/>
    <property type="project" value="TreeGrafter"/>
</dbReference>
<dbReference type="GO" id="GO:0015833">
    <property type="term" value="P:peptide transport"/>
    <property type="evidence" value="ECO:0007669"/>
    <property type="project" value="TreeGrafter"/>
</dbReference>
<evidence type="ECO:0000259" key="1">
    <source>
        <dbReference type="Pfam" id="PF00496"/>
    </source>
</evidence>
<feature type="domain" description="Solute-binding protein family 5" evidence="1">
    <location>
        <begin position="91"/>
        <end position="493"/>
    </location>
</feature>
<dbReference type="InterPro" id="IPR000914">
    <property type="entry name" value="SBP_5_dom"/>
</dbReference>
<dbReference type="SUPFAM" id="SSF53850">
    <property type="entry name" value="Periplasmic binding protein-like II"/>
    <property type="match status" value="1"/>
</dbReference>
<dbReference type="PANTHER" id="PTHR30290">
    <property type="entry name" value="PERIPLASMIC BINDING COMPONENT OF ABC TRANSPORTER"/>
    <property type="match status" value="1"/>
</dbReference>